<evidence type="ECO:0000256" key="9">
    <source>
        <dbReference type="ARBA" id="ARBA00023219"/>
    </source>
</evidence>
<dbReference type="InterPro" id="IPR043053">
    <property type="entry name" value="Hex_IIIa_N"/>
</dbReference>
<evidence type="ECO:0000313" key="11">
    <source>
        <dbReference type="EMBL" id="AFC40569.1"/>
    </source>
</evidence>
<gene>
    <name evidence="11" type="primary">pIIIa</name>
</gene>
<evidence type="ECO:0000256" key="6">
    <source>
        <dbReference type="ARBA" id="ARBA00022844"/>
    </source>
</evidence>
<dbReference type="EMBL" id="JF510462">
    <property type="protein sequence ID" value="AFC40569.1"/>
    <property type="molecule type" value="Genomic_DNA"/>
</dbReference>
<evidence type="ECO:0000256" key="10">
    <source>
        <dbReference type="ARBA" id="ARBA00046738"/>
    </source>
</evidence>
<evidence type="ECO:0000256" key="4">
    <source>
        <dbReference type="ARBA" id="ARBA00022562"/>
    </source>
</evidence>
<dbReference type="KEGG" id="vg:12978905"/>
<keyword evidence="5" id="KW-1188">Viral release from host cell</keyword>
<organism evidence="11 12">
    <name type="scientific">Goose adenovirus 4</name>
    <dbReference type="NCBI Taxonomy" id="1193422"/>
    <lineage>
        <taxon>Viruses</taxon>
        <taxon>Varidnaviria</taxon>
        <taxon>Bamfordvirae</taxon>
        <taxon>Preplasmiviricota</taxon>
        <taxon>Polisuviricotina</taxon>
        <taxon>Pharingeaviricetes</taxon>
        <taxon>Rowavirales</taxon>
        <taxon>Adenoviridae</taxon>
        <taxon>Aviadenovirus</taxon>
        <taxon>Aviadenovirus anseris</taxon>
        <taxon>Goose aviadenovirus A</taxon>
    </lineage>
</organism>
<dbReference type="Proteomes" id="UP000107383">
    <property type="component" value="Segment"/>
</dbReference>
<dbReference type="GO" id="GO:0098021">
    <property type="term" value="C:viral capsid, decoration"/>
    <property type="evidence" value="ECO:0007669"/>
    <property type="project" value="UniProtKB-KW"/>
</dbReference>
<keyword evidence="2" id="KW-0597">Phosphoprotein</keyword>
<comment type="similarity">
    <text evidence="1">Belongs to the adenoviridae hexon-linking protein IIIa family.</text>
</comment>
<evidence type="ECO:0000313" key="12">
    <source>
        <dbReference type="Proteomes" id="UP000107383"/>
    </source>
</evidence>
<keyword evidence="3" id="KW-0167">Capsid protein</keyword>
<accession>I3PMM9</accession>
<comment type="subunit">
    <text evidence="10">Interacts with hexon proteins; this interaction tethers the peripentonal hexons to hexons situated in the facet. Interacts with the penton protein (via N-terminus). Interacts with packaging protein 3; this interaction is required to promote correct genome packaging.</text>
</comment>
<evidence type="ECO:0000256" key="3">
    <source>
        <dbReference type="ARBA" id="ARBA00022561"/>
    </source>
</evidence>
<dbReference type="GeneID" id="12978905"/>
<reference evidence="11 12" key="2">
    <citation type="journal article" date="2012" name="J. Gen. Virol.">
        <title>Genome sequence of a waterfowl aviadenovirus, goose adenovirus 4.</title>
        <authorList>
            <person name="Kajan G.L."/>
            <person name="Davison A.J."/>
            <person name="Palya V."/>
            <person name="Harrach B."/>
            <person name="Benko M."/>
        </authorList>
    </citation>
    <scope>NUCLEOTIDE SEQUENCE [LARGE SCALE GENOMIC DNA]</scope>
    <source>
        <strain evidence="11">P29</strain>
    </source>
</reference>
<keyword evidence="4" id="KW-1048">Host nucleus</keyword>
<keyword evidence="8" id="KW-1232">Capsid decoration protein</keyword>
<reference evidence="11 12" key="1">
    <citation type="journal article" date="2010" name="Acta Vet. Hung.">
        <title>Hepatitis and hydropericardium syndrome associated with adenovirus infection in goslings.</title>
        <authorList>
            <person name="Ivanics E."/>
            <person name="Palya V."/>
            <person name="Markos B."/>
            <person name="Dan A."/>
            <person name="Ursu K."/>
            <person name="Harrach B."/>
            <person name="Kajan G."/>
            <person name="Glavits R."/>
        </authorList>
    </citation>
    <scope>NUCLEOTIDE SEQUENCE [LARGE SCALE GENOMIC DNA]</scope>
    <source>
        <strain evidence="11">P29</strain>
    </source>
</reference>
<evidence type="ECO:0000256" key="2">
    <source>
        <dbReference type="ARBA" id="ARBA00022553"/>
    </source>
</evidence>
<dbReference type="Pfam" id="PF02455">
    <property type="entry name" value="Hex_IIIa"/>
    <property type="match status" value="1"/>
</dbReference>
<name>I3PMM9_9ADEN</name>
<sequence length="575" mass="63862">MTTATDNYKHLAPVSRMDVASALNGDPNSVDARKIRHAPYANKLISLQTAMVPPKVDGTSERVAEIVKGLANQGAIYPDQMGAIHSDLLNRAYTWNSMGVQESIQALVNDVIHGQNKAIQDEMARTSEIANASVLTKFFESIYKTVDRGQRNFEAFKNLLRLFINNVPTSEIYSSGTSYSLQINIGGSSQNINLTNAFENLKNIWGAKWDSVNNPRIGALMTPNTRALLFFVSAFYSHGVFEPGSYIDNIMRLYKETIRSDVDADGDAIMELGEAGVQLNRDFAHYKDTLNYLLQNRQYVPPTGPAELSEDQENILRYLMRQLRNALRDGVPADVSISTMGQFLDPRLFQSNRVFIERLQDFLLMAQMKNPSYYRAILLDPDWQPPMGVFTGEFAIPENVDFHDDESVFAPPSRAEEYYEDSPYAPGVPTRTPAQEQQLQADIADLIANIDKELGVQSEAGWITDHRLPQIFDGALNLGPPSVRTGSMSSRSSVSSLADRVNRMNFTGTGFSELRPRLGTVRALRGSGSVPIRSPTIGSRLPPGASPYSTIRHSSLARRALSGSGLRQGSRMRFY</sequence>
<evidence type="ECO:0000256" key="5">
    <source>
        <dbReference type="ARBA" id="ARBA00022612"/>
    </source>
</evidence>
<dbReference type="Gene3D" id="1.20.120.1500">
    <property type="entry name" value="Pre-hexon-linking protein IIIa"/>
    <property type="match status" value="1"/>
</dbReference>
<keyword evidence="12" id="KW-1185">Reference proteome</keyword>
<dbReference type="OrthoDB" id="2115at10239"/>
<keyword evidence="7" id="KW-0426">Late protein</keyword>
<evidence type="ECO:0000256" key="7">
    <source>
        <dbReference type="ARBA" id="ARBA00022921"/>
    </source>
</evidence>
<keyword evidence="9" id="KW-0231">Viral genome packaging</keyword>
<dbReference type="InterPro" id="IPR003479">
    <property type="entry name" value="Hex_IIIa"/>
</dbReference>
<evidence type="ECO:0000256" key="1">
    <source>
        <dbReference type="ARBA" id="ARBA00010762"/>
    </source>
</evidence>
<protein>
    <submittedName>
        <fullName evidence="11">Capsid protein pIIIa</fullName>
    </submittedName>
</protein>
<proteinExistence type="inferred from homology"/>
<keyword evidence="6" id="KW-0946">Virion</keyword>
<dbReference type="RefSeq" id="YP_006383559.1">
    <property type="nucleotide sequence ID" value="NC_017979.1"/>
</dbReference>
<evidence type="ECO:0000256" key="8">
    <source>
        <dbReference type="ARBA" id="ARBA00023093"/>
    </source>
</evidence>